<dbReference type="InterPro" id="IPR014001">
    <property type="entry name" value="Helicase_ATP-bd"/>
</dbReference>
<dbReference type="Pfam" id="PF18319">
    <property type="entry name" value="Zn_ribbon_PriA"/>
    <property type="match status" value="1"/>
</dbReference>
<dbReference type="NCBIfam" id="NF004066">
    <property type="entry name" value="PRK05580.1-3"/>
    <property type="match status" value="1"/>
</dbReference>
<sequence>MAEKLFADVLVEVSGVKPDRTFQYRVPEKLALSLRFGHRVHIPFGGRRVTGFVVGISGEKSVEQVKDIIGLADEKPLFREDQFALARWMAGYYFCSTVRALQAIIAPVLKKTASRRVARYFCAAGAGELPAIREELARRAPKSLAVLEAALVNAGLTRGELAAAAGASPSVVDKLAARGLLRVESKTFYRDPYPQPAAADAVQVRLTAEQKRAVQDILAPLKDGEHRVVMLHGVTGSGKTEVYLRCIEHVLRAGRQAVTLVPEISLTPQMVRLYKARFGSDVAVLHSRMSDGERYDEWMRIESGAAPVVLGTRSAVLAPVSDPGLIILDEEHEWSYKQEETPRYHARAVALYRAQKSRGVLVLGSATPSLESYCRALPGGVYKLVSLAKRVDGRIMPAVQIIDMREEMRDGNGGIFSLPLLQKLEEKLHNKEQAIIFLNRRGLKTLVVCRECGLVLKCPRCEISLTYHADGRLRCHYCNYTVKAPELCPDCGSRQIGYFGTGTQRVEKELQALIPAARILRLDADTTSRKGSHQQILDAFKNGEADILVGTQMIAKGLDMPGVTLVGVINADVTLHMPDFRAGERTFQLLTQVAGRTGRGDKPGEVLIQTYTPEHYSVQAATRHDYKAFFKQEMALRKDMGYPPFAKMVRLLVQGRDESAVRQAAEHLRAQLDGFACLPEGAKIFIVGPAPAPLARLKENYRWHIIAWSADYRGLRRVMKEFWRATGGEAPGKGLRLSIDVDPMNIM</sequence>
<dbReference type="OrthoDB" id="9759544at2"/>
<dbReference type="Pfam" id="PF00271">
    <property type="entry name" value="Helicase_C"/>
    <property type="match status" value="1"/>
</dbReference>
<keyword evidence="10 12" id="KW-0413">Isomerase</keyword>
<dbReference type="GO" id="GO:0006310">
    <property type="term" value="P:DNA recombination"/>
    <property type="evidence" value="ECO:0007669"/>
    <property type="project" value="InterPro"/>
</dbReference>
<dbReference type="Pfam" id="PF17764">
    <property type="entry name" value="PriA_3primeBD"/>
    <property type="match status" value="1"/>
</dbReference>
<evidence type="ECO:0000256" key="3">
    <source>
        <dbReference type="ARBA" id="ARBA00022723"/>
    </source>
</evidence>
<feature type="binding site" evidence="12">
    <location>
        <position position="491"/>
    </location>
    <ligand>
        <name>Zn(2+)</name>
        <dbReference type="ChEBI" id="CHEBI:29105"/>
        <label>1</label>
    </ligand>
</feature>
<dbReference type="PANTHER" id="PTHR30580:SF0">
    <property type="entry name" value="PRIMOSOMAL PROTEIN N"/>
    <property type="match status" value="1"/>
</dbReference>
<dbReference type="NCBIfam" id="TIGR00595">
    <property type="entry name" value="priA"/>
    <property type="match status" value="1"/>
</dbReference>
<dbReference type="HAMAP" id="MF_00983">
    <property type="entry name" value="PriA"/>
    <property type="match status" value="1"/>
</dbReference>
<evidence type="ECO:0000256" key="5">
    <source>
        <dbReference type="ARBA" id="ARBA00022801"/>
    </source>
</evidence>
<dbReference type="SMART" id="SM00490">
    <property type="entry name" value="HELICc"/>
    <property type="match status" value="1"/>
</dbReference>
<dbReference type="GO" id="GO:0008270">
    <property type="term" value="F:zinc ion binding"/>
    <property type="evidence" value="ECO:0007669"/>
    <property type="project" value="UniProtKB-UniRule"/>
</dbReference>
<dbReference type="Proteomes" id="UP000199584">
    <property type="component" value="Unassembled WGS sequence"/>
</dbReference>
<keyword evidence="9 12" id="KW-0238">DNA-binding</keyword>
<keyword evidence="6 12" id="KW-0347">Helicase</keyword>
<name>A0A1I6DJH2_9FIRM</name>
<keyword evidence="2 12" id="KW-0235">DNA replication</keyword>
<dbReference type="GO" id="GO:0043138">
    <property type="term" value="F:3'-5' DNA helicase activity"/>
    <property type="evidence" value="ECO:0007669"/>
    <property type="project" value="UniProtKB-EC"/>
</dbReference>
<dbReference type="InterPro" id="IPR041222">
    <property type="entry name" value="PriA_3primeBD"/>
</dbReference>
<comment type="catalytic activity">
    <reaction evidence="11 12">
        <text>ATP + H2O = ADP + phosphate + H(+)</text>
        <dbReference type="Rhea" id="RHEA:13065"/>
        <dbReference type="ChEBI" id="CHEBI:15377"/>
        <dbReference type="ChEBI" id="CHEBI:15378"/>
        <dbReference type="ChEBI" id="CHEBI:30616"/>
        <dbReference type="ChEBI" id="CHEBI:43474"/>
        <dbReference type="ChEBI" id="CHEBI:456216"/>
        <dbReference type="EC" id="5.6.2.4"/>
    </reaction>
</comment>
<dbReference type="GO" id="GO:0016887">
    <property type="term" value="F:ATP hydrolysis activity"/>
    <property type="evidence" value="ECO:0007669"/>
    <property type="project" value="RHEA"/>
</dbReference>
<comment type="subunit">
    <text evidence="12">Component of the replication restart primosome.</text>
</comment>
<dbReference type="STRING" id="39060.SAMN05660706_11241"/>
<dbReference type="GO" id="GO:0003677">
    <property type="term" value="F:DNA binding"/>
    <property type="evidence" value="ECO:0007669"/>
    <property type="project" value="UniProtKB-UniRule"/>
</dbReference>
<dbReference type="FunFam" id="3.40.1440.60:FF:000001">
    <property type="entry name" value="Primosomal protein N"/>
    <property type="match status" value="1"/>
</dbReference>
<dbReference type="GO" id="GO:0005524">
    <property type="term" value="F:ATP binding"/>
    <property type="evidence" value="ECO:0007669"/>
    <property type="project" value="UniProtKB-UniRule"/>
</dbReference>
<comment type="similarity">
    <text evidence="12">Belongs to the helicase family. PriA subfamily.</text>
</comment>
<feature type="binding site" evidence="12">
    <location>
        <position position="478"/>
    </location>
    <ligand>
        <name>Zn(2+)</name>
        <dbReference type="ChEBI" id="CHEBI:29105"/>
        <label>2</label>
    </ligand>
</feature>
<dbReference type="FunFam" id="3.40.50.300:FF:000489">
    <property type="entry name" value="Primosome assembly protein PriA"/>
    <property type="match status" value="1"/>
</dbReference>
<dbReference type="SUPFAM" id="SSF52540">
    <property type="entry name" value="P-loop containing nucleoside triphosphate hydrolases"/>
    <property type="match status" value="1"/>
</dbReference>
<feature type="binding site" evidence="12">
    <location>
        <position position="488"/>
    </location>
    <ligand>
        <name>Zn(2+)</name>
        <dbReference type="ChEBI" id="CHEBI:29105"/>
        <label>1</label>
    </ligand>
</feature>
<evidence type="ECO:0000259" key="13">
    <source>
        <dbReference type="PROSITE" id="PS51192"/>
    </source>
</evidence>
<dbReference type="AlphaFoldDB" id="A0A1I6DJH2"/>
<dbReference type="InterPro" id="IPR027417">
    <property type="entry name" value="P-loop_NTPase"/>
</dbReference>
<evidence type="ECO:0000256" key="7">
    <source>
        <dbReference type="ARBA" id="ARBA00022833"/>
    </source>
</evidence>
<proteinExistence type="inferred from homology"/>
<gene>
    <name evidence="12" type="primary">priA</name>
    <name evidence="15" type="ORF">SAMN05660706_11241</name>
</gene>
<keyword evidence="7 12" id="KW-0862">Zinc</keyword>
<protein>
    <recommendedName>
        <fullName evidence="12">Replication restart protein PriA</fullName>
    </recommendedName>
    <alternativeName>
        <fullName evidence="12">ATP-dependent DNA helicase PriA</fullName>
        <ecNumber evidence="12">5.6.2.4</ecNumber>
    </alternativeName>
    <alternativeName>
        <fullName evidence="12">DNA 3'-5' helicase PriA</fullName>
    </alternativeName>
</protein>
<feature type="domain" description="Helicase ATP-binding" evidence="13">
    <location>
        <begin position="220"/>
        <end position="386"/>
    </location>
</feature>
<keyword evidence="1 12" id="KW-0639">Primosome</keyword>
<dbReference type="GO" id="GO:1990077">
    <property type="term" value="C:primosome complex"/>
    <property type="evidence" value="ECO:0007669"/>
    <property type="project" value="UniProtKB-UniRule"/>
</dbReference>
<dbReference type="InterPro" id="IPR001650">
    <property type="entry name" value="Helicase_C-like"/>
</dbReference>
<dbReference type="EC" id="5.6.2.4" evidence="12"/>
<evidence type="ECO:0000259" key="14">
    <source>
        <dbReference type="PROSITE" id="PS51194"/>
    </source>
</evidence>
<dbReference type="GO" id="GO:0006302">
    <property type="term" value="P:double-strand break repair"/>
    <property type="evidence" value="ECO:0007669"/>
    <property type="project" value="InterPro"/>
</dbReference>
<feature type="binding site" evidence="12">
    <location>
        <position position="449"/>
    </location>
    <ligand>
        <name>Zn(2+)</name>
        <dbReference type="ChEBI" id="CHEBI:29105"/>
        <label>1</label>
    </ligand>
</feature>
<dbReference type="GO" id="GO:0006269">
    <property type="term" value="P:DNA replication, synthesis of primer"/>
    <property type="evidence" value="ECO:0007669"/>
    <property type="project" value="UniProtKB-KW"/>
</dbReference>
<feature type="binding site" evidence="12">
    <location>
        <position position="458"/>
    </location>
    <ligand>
        <name>Zn(2+)</name>
        <dbReference type="ChEBI" id="CHEBI:29105"/>
        <label>2</label>
    </ligand>
</feature>
<keyword evidence="8 12" id="KW-0067">ATP-binding</keyword>
<dbReference type="PROSITE" id="PS51192">
    <property type="entry name" value="HELICASE_ATP_BIND_1"/>
    <property type="match status" value="1"/>
</dbReference>
<dbReference type="Gene3D" id="3.40.50.300">
    <property type="entry name" value="P-loop containing nucleotide triphosphate hydrolases"/>
    <property type="match status" value="2"/>
</dbReference>
<dbReference type="RefSeq" id="WP_092483090.1">
    <property type="nucleotide sequence ID" value="NZ_FOYM01000012.1"/>
</dbReference>
<evidence type="ECO:0000256" key="11">
    <source>
        <dbReference type="ARBA" id="ARBA00048988"/>
    </source>
</evidence>
<comment type="cofactor">
    <cofactor evidence="12">
        <name>Zn(2+)</name>
        <dbReference type="ChEBI" id="CHEBI:29105"/>
    </cofactor>
    <text evidence="12">Binds 2 zinc ions per subunit.</text>
</comment>
<dbReference type="Gene3D" id="3.40.1440.60">
    <property type="entry name" value="PriA, 3(prime) DNA-binding domain"/>
    <property type="match status" value="1"/>
</dbReference>
<evidence type="ECO:0000256" key="10">
    <source>
        <dbReference type="ARBA" id="ARBA00023235"/>
    </source>
</evidence>
<comment type="catalytic activity">
    <reaction evidence="12">
        <text>Couples ATP hydrolysis with the unwinding of duplex DNA by translocating in the 3'-5' direction.</text>
        <dbReference type="EC" id="5.6.2.4"/>
    </reaction>
</comment>
<keyword evidence="16" id="KW-1185">Reference proteome</keyword>
<evidence type="ECO:0000256" key="1">
    <source>
        <dbReference type="ARBA" id="ARBA00022515"/>
    </source>
</evidence>
<evidence type="ECO:0000313" key="16">
    <source>
        <dbReference type="Proteomes" id="UP000199584"/>
    </source>
</evidence>
<dbReference type="SMART" id="SM00487">
    <property type="entry name" value="DEXDc"/>
    <property type="match status" value="1"/>
</dbReference>
<dbReference type="InterPro" id="IPR005259">
    <property type="entry name" value="PriA"/>
</dbReference>
<dbReference type="Pfam" id="PF18074">
    <property type="entry name" value="PriA_C"/>
    <property type="match status" value="1"/>
</dbReference>
<dbReference type="PROSITE" id="PS51194">
    <property type="entry name" value="HELICASE_CTER"/>
    <property type="match status" value="1"/>
</dbReference>
<evidence type="ECO:0000256" key="4">
    <source>
        <dbReference type="ARBA" id="ARBA00022741"/>
    </source>
</evidence>
<comment type="function">
    <text evidence="12">Initiates the restart of stalled replication forks, which reloads the replicative helicase on sites other than the origin of replication. Recognizes and binds to abandoned replication forks and remodels them to uncover a helicase loading site. Promotes assembly of the primosome at these replication forks.</text>
</comment>
<evidence type="ECO:0000313" key="15">
    <source>
        <dbReference type="EMBL" id="SFR05527.1"/>
    </source>
</evidence>
<evidence type="ECO:0000256" key="2">
    <source>
        <dbReference type="ARBA" id="ARBA00022705"/>
    </source>
</evidence>
<dbReference type="GO" id="GO:0006270">
    <property type="term" value="P:DNA replication initiation"/>
    <property type="evidence" value="ECO:0007669"/>
    <property type="project" value="TreeGrafter"/>
</dbReference>
<feature type="binding site" evidence="12">
    <location>
        <position position="452"/>
    </location>
    <ligand>
        <name>Zn(2+)</name>
        <dbReference type="ChEBI" id="CHEBI:29105"/>
        <label>1</label>
    </ligand>
</feature>
<dbReference type="CDD" id="cd18804">
    <property type="entry name" value="SF2_C_priA"/>
    <property type="match status" value="1"/>
</dbReference>
<keyword evidence="4 12" id="KW-0547">Nucleotide-binding</keyword>
<reference evidence="16" key="1">
    <citation type="submission" date="2016-10" db="EMBL/GenBank/DDBJ databases">
        <authorList>
            <person name="Varghese N."/>
            <person name="Submissions S."/>
        </authorList>
    </citation>
    <scope>NUCLEOTIDE SEQUENCE [LARGE SCALE GENOMIC DNA]</scope>
    <source>
        <strain evidence="16">DSM 3669</strain>
    </source>
</reference>
<evidence type="ECO:0000256" key="6">
    <source>
        <dbReference type="ARBA" id="ARBA00022806"/>
    </source>
</evidence>
<dbReference type="InterPro" id="IPR041236">
    <property type="entry name" value="PriA_C"/>
</dbReference>
<feature type="binding site" evidence="12">
    <location>
        <position position="475"/>
    </location>
    <ligand>
        <name>Zn(2+)</name>
        <dbReference type="ChEBI" id="CHEBI:29105"/>
        <label>2</label>
    </ligand>
</feature>
<dbReference type="PANTHER" id="PTHR30580">
    <property type="entry name" value="PRIMOSOMAL PROTEIN N"/>
    <property type="match status" value="1"/>
</dbReference>
<accession>A0A1I6DJH2</accession>
<organism evidence="15 16">
    <name type="scientific">Desulfoscipio geothermicus DSM 3669</name>
    <dbReference type="NCBI Taxonomy" id="1121426"/>
    <lineage>
        <taxon>Bacteria</taxon>
        <taxon>Bacillati</taxon>
        <taxon>Bacillota</taxon>
        <taxon>Clostridia</taxon>
        <taxon>Eubacteriales</taxon>
        <taxon>Desulfallaceae</taxon>
        <taxon>Desulfoscipio</taxon>
    </lineage>
</organism>
<feature type="binding site" evidence="12">
    <location>
        <position position="461"/>
    </location>
    <ligand>
        <name>Zn(2+)</name>
        <dbReference type="ChEBI" id="CHEBI:29105"/>
        <label>2</label>
    </ligand>
</feature>
<keyword evidence="5 12" id="KW-0378">Hydrolase</keyword>
<dbReference type="Pfam" id="PF00270">
    <property type="entry name" value="DEAD"/>
    <property type="match status" value="1"/>
</dbReference>
<dbReference type="InterPro" id="IPR011545">
    <property type="entry name" value="DEAD/DEAH_box_helicase_dom"/>
</dbReference>
<dbReference type="InterPro" id="IPR042115">
    <property type="entry name" value="PriA_3primeBD_sf"/>
</dbReference>
<feature type="domain" description="Helicase C-terminal" evidence="14">
    <location>
        <begin position="483"/>
        <end position="637"/>
    </location>
</feature>
<evidence type="ECO:0000256" key="8">
    <source>
        <dbReference type="ARBA" id="ARBA00022840"/>
    </source>
</evidence>
<dbReference type="InterPro" id="IPR040498">
    <property type="entry name" value="PriA_CRR"/>
</dbReference>
<dbReference type="EMBL" id="FOYM01000012">
    <property type="protein sequence ID" value="SFR05527.1"/>
    <property type="molecule type" value="Genomic_DNA"/>
</dbReference>
<dbReference type="CDD" id="cd17929">
    <property type="entry name" value="DEXHc_priA"/>
    <property type="match status" value="1"/>
</dbReference>
<keyword evidence="3 12" id="KW-0479">Metal-binding</keyword>
<evidence type="ECO:0000256" key="12">
    <source>
        <dbReference type="HAMAP-Rule" id="MF_00983"/>
    </source>
</evidence>
<evidence type="ECO:0000256" key="9">
    <source>
        <dbReference type="ARBA" id="ARBA00023125"/>
    </source>
</evidence>